<dbReference type="GO" id="GO:0006355">
    <property type="term" value="P:regulation of DNA-templated transcription"/>
    <property type="evidence" value="ECO:0007669"/>
    <property type="project" value="InterPro"/>
</dbReference>
<dbReference type="CDD" id="cd00383">
    <property type="entry name" value="trans_reg_C"/>
    <property type="match status" value="1"/>
</dbReference>
<dbReference type="PROSITE" id="PS51755">
    <property type="entry name" value="OMPR_PHOB"/>
    <property type="match status" value="1"/>
</dbReference>
<dbReference type="Gene3D" id="3.40.50.2300">
    <property type="match status" value="1"/>
</dbReference>
<evidence type="ECO:0000259" key="10">
    <source>
        <dbReference type="PROSITE" id="PS50110"/>
    </source>
</evidence>
<dbReference type="InterPro" id="IPR011006">
    <property type="entry name" value="CheY-like_superfamily"/>
</dbReference>
<evidence type="ECO:0000256" key="5">
    <source>
        <dbReference type="ARBA" id="ARBA00023125"/>
    </source>
</evidence>
<evidence type="ECO:0000256" key="1">
    <source>
        <dbReference type="ARBA" id="ARBA00018672"/>
    </source>
</evidence>
<feature type="domain" description="Response regulatory" evidence="10">
    <location>
        <begin position="2"/>
        <end position="114"/>
    </location>
</feature>
<dbReference type="GO" id="GO:0005829">
    <property type="term" value="C:cytosol"/>
    <property type="evidence" value="ECO:0007669"/>
    <property type="project" value="TreeGrafter"/>
</dbReference>
<evidence type="ECO:0000256" key="6">
    <source>
        <dbReference type="ARBA" id="ARBA00023163"/>
    </source>
</evidence>
<evidence type="ECO:0000256" key="4">
    <source>
        <dbReference type="ARBA" id="ARBA00023015"/>
    </source>
</evidence>
<dbReference type="SMART" id="SM00862">
    <property type="entry name" value="Trans_reg_C"/>
    <property type="match status" value="1"/>
</dbReference>
<dbReference type="GO" id="GO:0032993">
    <property type="term" value="C:protein-DNA complex"/>
    <property type="evidence" value="ECO:0007669"/>
    <property type="project" value="TreeGrafter"/>
</dbReference>
<dbReference type="Pfam" id="PF00072">
    <property type="entry name" value="Response_reg"/>
    <property type="match status" value="1"/>
</dbReference>
<dbReference type="HOGENOM" id="CLU_000445_30_3_9"/>
<evidence type="ECO:0000256" key="3">
    <source>
        <dbReference type="ARBA" id="ARBA00023012"/>
    </source>
</evidence>
<dbReference type="PROSITE" id="PS50110">
    <property type="entry name" value="RESPONSE_REGULATORY"/>
    <property type="match status" value="1"/>
</dbReference>
<dbReference type="eggNOG" id="COG0745">
    <property type="taxonomic scope" value="Bacteria"/>
</dbReference>
<evidence type="ECO:0000256" key="9">
    <source>
        <dbReference type="PROSITE-ProRule" id="PRU01091"/>
    </source>
</evidence>
<gene>
    <name evidence="12" type="ORF">CLOHYLEM_06345</name>
</gene>
<reference evidence="12" key="2">
    <citation type="submission" date="2013-06" db="EMBL/GenBank/DDBJ databases">
        <title>Draft genome sequence of Clostridium hylemonae (DSM 15053).</title>
        <authorList>
            <person name="Sudarsanam P."/>
            <person name="Ley R."/>
            <person name="Guruge J."/>
            <person name="Turnbaugh P.J."/>
            <person name="Mahowald M."/>
            <person name="Liep D."/>
            <person name="Gordon J."/>
        </authorList>
    </citation>
    <scope>NUCLEOTIDE SEQUENCE</scope>
    <source>
        <strain evidence="12">DSM 15053</strain>
    </source>
</reference>
<dbReference type="AlphaFoldDB" id="C0C2N9"/>
<dbReference type="GO" id="GO:0000976">
    <property type="term" value="F:transcription cis-regulatory region binding"/>
    <property type="evidence" value="ECO:0007669"/>
    <property type="project" value="TreeGrafter"/>
</dbReference>
<keyword evidence="4" id="KW-0805">Transcription regulation</keyword>
<sequence>MTIGIIEDDRLLNRALNIALNKEGFETNCVYTYREGLRMAQERNDLLLLDISLPDGNGIELYREILKTRSIPAIFLTARDEEADMLTAFDEGADDYVVKPFPMKVLLKRVEAVLRRGADQSGRLSWEGLCLYQKAKRVCLENREIQLTPKEYRLLEFMMEHRGQVLSKESILEHVWDIDGQFVGDNTVSVTVNRLKKKIEPDARNGKFISNVFGMGYRFGR</sequence>
<evidence type="ECO:0000313" key="12">
    <source>
        <dbReference type="EMBL" id="EEG73663.1"/>
    </source>
</evidence>
<dbReference type="Proteomes" id="UP000004893">
    <property type="component" value="Unassembled WGS sequence"/>
</dbReference>
<dbReference type="EMBL" id="ABYI02000023">
    <property type="protein sequence ID" value="EEG73663.1"/>
    <property type="molecule type" value="Genomic_DNA"/>
</dbReference>
<dbReference type="SUPFAM" id="SSF52172">
    <property type="entry name" value="CheY-like"/>
    <property type="match status" value="1"/>
</dbReference>
<dbReference type="GO" id="GO:0000156">
    <property type="term" value="F:phosphorelay response regulator activity"/>
    <property type="evidence" value="ECO:0007669"/>
    <property type="project" value="TreeGrafter"/>
</dbReference>
<evidence type="ECO:0000313" key="13">
    <source>
        <dbReference type="Proteomes" id="UP000004893"/>
    </source>
</evidence>
<evidence type="ECO:0000256" key="7">
    <source>
        <dbReference type="ARBA" id="ARBA00024867"/>
    </source>
</evidence>
<comment type="caution">
    <text evidence="12">The sequence shown here is derived from an EMBL/GenBank/DDBJ whole genome shotgun (WGS) entry which is preliminary data.</text>
</comment>
<name>C0C2N9_9FIRM</name>
<keyword evidence="6" id="KW-0804">Transcription</keyword>
<feature type="modified residue" description="4-aspartylphosphate" evidence="8">
    <location>
        <position position="50"/>
    </location>
</feature>
<dbReference type="InterPro" id="IPR001867">
    <property type="entry name" value="OmpR/PhoB-type_DNA-bd"/>
</dbReference>
<evidence type="ECO:0000256" key="2">
    <source>
        <dbReference type="ARBA" id="ARBA00022553"/>
    </source>
</evidence>
<comment type="function">
    <text evidence="7">May play the central regulatory role in sporulation. It may be an element of the effector pathway responsible for the activation of sporulation genes in response to nutritional stress. Spo0A may act in concert with spo0H (a sigma factor) to control the expression of some genes that are critical to the sporulation process.</text>
</comment>
<keyword evidence="5 9" id="KW-0238">DNA-binding</keyword>
<dbReference type="Gene3D" id="6.10.250.690">
    <property type="match status" value="1"/>
</dbReference>
<dbReference type="RefSeq" id="WP_006443706.1">
    <property type="nucleotide sequence ID" value="NZ_CP036524.1"/>
</dbReference>
<keyword evidence="3" id="KW-0902">Two-component regulatory system</keyword>
<keyword evidence="2 8" id="KW-0597">Phosphoprotein</keyword>
<dbReference type="PANTHER" id="PTHR48111:SF1">
    <property type="entry name" value="TWO-COMPONENT RESPONSE REGULATOR ORR33"/>
    <property type="match status" value="1"/>
</dbReference>
<dbReference type="InterPro" id="IPR001789">
    <property type="entry name" value="Sig_transdc_resp-reg_receiver"/>
</dbReference>
<organism evidence="12 13">
    <name type="scientific">[Clostridium] hylemonae DSM 15053</name>
    <dbReference type="NCBI Taxonomy" id="553973"/>
    <lineage>
        <taxon>Bacteria</taxon>
        <taxon>Bacillati</taxon>
        <taxon>Bacillota</taxon>
        <taxon>Clostridia</taxon>
        <taxon>Lachnospirales</taxon>
        <taxon>Lachnospiraceae</taxon>
    </lineage>
</organism>
<dbReference type="PANTHER" id="PTHR48111">
    <property type="entry name" value="REGULATOR OF RPOS"/>
    <property type="match status" value="1"/>
</dbReference>
<proteinExistence type="predicted"/>
<dbReference type="SMART" id="SM00448">
    <property type="entry name" value="REC"/>
    <property type="match status" value="1"/>
</dbReference>
<dbReference type="OrthoDB" id="9803564at2"/>
<accession>C0C2N9</accession>
<evidence type="ECO:0000259" key="11">
    <source>
        <dbReference type="PROSITE" id="PS51755"/>
    </source>
</evidence>
<dbReference type="Pfam" id="PF00486">
    <property type="entry name" value="Trans_reg_C"/>
    <property type="match status" value="1"/>
</dbReference>
<dbReference type="InterPro" id="IPR036388">
    <property type="entry name" value="WH-like_DNA-bd_sf"/>
</dbReference>
<protein>
    <recommendedName>
        <fullName evidence="1">Stage 0 sporulation protein A homolog</fullName>
    </recommendedName>
</protein>
<evidence type="ECO:0000256" key="8">
    <source>
        <dbReference type="PROSITE-ProRule" id="PRU00169"/>
    </source>
</evidence>
<dbReference type="Gene3D" id="1.10.10.10">
    <property type="entry name" value="Winged helix-like DNA-binding domain superfamily/Winged helix DNA-binding domain"/>
    <property type="match status" value="1"/>
</dbReference>
<feature type="DNA-binding region" description="OmpR/PhoB-type" evidence="9">
    <location>
        <begin position="121"/>
        <end position="221"/>
    </location>
</feature>
<dbReference type="InterPro" id="IPR039420">
    <property type="entry name" value="WalR-like"/>
</dbReference>
<dbReference type="STRING" id="553973.CLOHYLEM_06345"/>
<reference evidence="12" key="1">
    <citation type="submission" date="2009-02" db="EMBL/GenBank/DDBJ databases">
        <authorList>
            <person name="Fulton L."/>
            <person name="Clifton S."/>
            <person name="Fulton B."/>
            <person name="Xu J."/>
            <person name="Minx P."/>
            <person name="Pepin K.H."/>
            <person name="Johnson M."/>
            <person name="Bhonagiri V."/>
            <person name="Nash W.E."/>
            <person name="Mardis E.R."/>
            <person name="Wilson R.K."/>
        </authorList>
    </citation>
    <scope>NUCLEOTIDE SEQUENCE [LARGE SCALE GENOMIC DNA]</scope>
    <source>
        <strain evidence="12">DSM 15053</strain>
    </source>
</reference>
<keyword evidence="13" id="KW-1185">Reference proteome</keyword>
<feature type="domain" description="OmpR/PhoB-type" evidence="11">
    <location>
        <begin position="121"/>
        <end position="221"/>
    </location>
</feature>